<evidence type="ECO:0000256" key="1">
    <source>
        <dbReference type="ARBA" id="ARBA00000085"/>
    </source>
</evidence>
<keyword evidence="7 15" id="KW-0812">Transmembrane</keyword>
<keyword evidence="11 15" id="KW-1133">Transmembrane helix</keyword>
<comment type="catalytic activity">
    <reaction evidence="1">
        <text>ATP + protein L-histidine = ADP + protein N-phospho-L-histidine.</text>
        <dbReference type="EC" id="2.7.13.3"/>
    </reaction>
</comment>
<keyword evidence="19" id="KW-1185">Reference proteome</keyword>
<dbReference type="FunFam" id="1.10.287.130:FF:000001">
    <property type="entry name" value="Two-component sensor histidine kinase"/>
    <property type="match status" value="1"/>
</dbReference>
<organism evidence="18 19">
    <name type="scientific">Roseburia zhanii</name>
    <dbReference type="NCBI Taxonomy" id="2763064"/>
    <lineage>
        <taxon>Bacteria</taxon>
        <taxon>Bacillati</taxon>
        <taxon>Bacillota</taxon>
        <taxon>Clostridia</taxon>
        <taxon>Lachnospirales</taxon>
        <taxon>Lachnospiraceae</taxon>
        <taxon>Roseburia</taxon>
    </lineage>
</organism>
<evidence type="ECO:0000256" key="15">
    <source>
        <dbReference type="SAM" id="Phobius"/>
    </source>
</evidence>
<evidence type="ECO:0000256" key="6">
    <source>
        <dbReference type="ARBA" id="ARBA00022679"/>
    </source>
</evidence>
<keyword evidence="6" id="KW-0808">Transferase</keyword>
<dbReference type="InterPro" id="IPR036097">
    <property type="entry name" value="HisK_dim/P_sf"/>
</dbReference>
<dbReference type="Gene3D" id="1.10.287.130">
    <property type="match status" value="1"/>
</dbReference>
<evidence type="ECO:0000256" key="10">
    <source>
        <dbReference type="ARBA" id="ARBA00022840"/>
    </source>
</evidence>
<evidence type="ECO:0000259" key="16">
    <source>
        <dbReference type="PROSITE" id="PS50109"/>
    </source>
</evidence>
<proteinExistence type="predicted"/>
<keyword evidence="8" id="KW-0547">Nucleotide-binding</keyword>
<dbReference type="RefSeq" id="WP_186866618.1">
    <property type="nucleotide sequence ID" value="NZ_JACOPH010000003.1"/>
</dbReference>
<feature type="transmembrane region" description="Helical" evidence="15">
    <location>
        <begin position="243"/>
        <end position="261"/>
    </location>
</feature>
<dbReference type="SMART" id="SM00387">
    <property type="entry name" value="HATPase_c"/>
    <property type="match status" value="1"/>
</dbReference>
<dbReference type="Gene3D" id="3.30.565.10">
    <property type="entry name" value="Histidine kinase-like ATPase, C-terminal domain"/>
    <property type="match status" value="1"/>
</dbReference>
<evidence type="ECO:0000256" key="3">
    <source>
        <dbReference type="ARBA" id="ARBA00012438"/>
    </source>
</evidence>
<dbReference type="SUPFAM" id="SSF55874">
    <property type="entry name" value="ATPase domain of HSP90 chaperone/DNA topoisomerase II/histidine kinase"/>
    <property type="match status" value="1"/>
</dbReference>
<dbReference type="GO" id="GO:0005524">
    <property type="term" value="F:ATP binding"/>
    <property type="evidence" value="ECO:0007669"/>
    <property type="project" value="UniProtKB-KW"/>
</dbReference>
<feature type="region of interest" description="Disordered" evidence="14">
    <location>
        <begin position="159"/>
        <end position="192"/>
    </location>
</feature>
<dbReference type="SUPFAM" id="SSF158472">
    <property type="entry name" value="HAMP domain-like"/>
    <property type="match status" value="1"/>
</dbReference>
<dbReference type="SUPFAM" id="SSF47384">
    <property type="entry name" value="Homodimeric domain of signal transducing histidine kinase"/>
    <property type="match status" value="1"/>
</dbReference>
<dbReference type="CDD" id="cd00082">
    <property type="entry name" value="HisKA"/>
    <property type="match status" value="1"/>
</dbReference>
<dbReference type="InterPro" id="IPR005467">
    <property type="entry name" value="His_kinase_dom"/>
</dbReference>
<dbReference type="EMBL" id="JACOPH010000003">
    <property type="protein sequence ID" value="MBC5713790.1"/>
    <property type="molecule type" value="Genomic_DNA"/>
</dbReference>
<evidence type="ECO:0000256" key="14">
    <source>
        <dbReference type="SAM" id="MobiDB-lite"/>
    </source>
</evidence>
<comment type="caution">
    <text evidence="18">The sequence shown here is derived from an EMBL/GenBank/DDBJ whole genome shotgun (WGS) entry which is preliminary data.</text>
</comment>
<keyword evidence="9 18" id="KW-0418">Kinase</keyword>
<keyword evidence="5" id="KW-0597">Phosphoprotein</keyword>
<evidence type="ECO:0000313" key="18">
    <source>
        <dbReference type="EMBL" id="MBC5713790.1"/>
    </source>
</evidence>
<dbReference type="SMART" id="SM00304">
    <property type="entry name" value="HAMP"/>
    <property type="match status" value="1"/>
</dbReference>
<gene>
    <name evidence="18" type="ORF">H8S17_06095</name>
</gene>
<dbReference type="AlphaFoldDB" id="A0A923LP39"/>
<dbReference type="Proteomes" id="UP000606720">
    <property type="component" value="Unassembled WGS sequence"/>
</dbReference>
<dbReference type="GO" id="GO:0005886">
    <property type="term" value="C:plasma membrane"/>
    <property type="evidence" value="ECO:0007669"/>
    <property type="project" value="UniProtKB-SubCell"/>
</dbReference>
<keyword evidence="12" id="KW-0902">Two-component regulatory system</keyword>
<dbReference type="CDD" id="cd00075">
    <property type="entry name" value="HATPase"/>
    <property type="match status" value="1"/>
</dbReference>
<evidence type="ECO:0000256" key="7">
    <source>
        <dbReference type="ARBA" id="ARBA00022692"/>
    </source>
</evidence>
<dbReference type="Gene3D" id="6.10.340.10">
    <property type="match status" value="1"/>
</dbReference>
<evidence type="ECO:0000256" key="5">
    <source>
        <dbReference type="ARBA" id="ARBA00022553"/>
    </source>
</evidence>
<dbReference type="InterPro" id="IPR003660">
    <property type="entry name" value="HAMP_dom"/>
</dbReference>
<feature type="domain" description="Histidine kinase" evidence="16">
    <location>
        <begin position="323"/>
        <end position="537"/>
    </location>
</feature>
<feature type="compositionally biased region" description="Polar residues" evidence="14">
    <location>
        <begin position="175"/>
        <end position="187"/>
    </location>
</feature>
<dbReference type="InterPro" id="IPR050398">
    <property type="entry name" value="HssS/ArlS-like"/>
</dbReference>
<dbReference type="FunFam" id="3.30.565.10:FF:000006">
    <property type="entry name" value="Sensor histidine kinase WalK"/>
    <property type="match status" value="1"/>
</dbReference>
<dbReference type="SMART" id="SM00388">
    <property type="entry name" value="HisKA"/>
    <property type="match status" value="1"/>
</dbReference>
<evidence type="ECO:0000259" key="17">
    <source>
        <dbReference type="PROSITE" id="PS50885"/>
    </source>
</evidence>
<dbReference type="PRINTS" id="PR00344">
    <property type="entry name" value="BCTRLSENSOR"/>
</dbReference>
<evidence type="ECO:0000313" key="19">
    <source>
        <dbReference type="Proteomes" id="UP000606720"/>
    </source>
</evidence>
<evidence type="ECO:0000256" key="9">
    <source>
        <dbReference type="ARBA" id="ARBA00022777"/>
    </source>
</evidence>
<dbReference type="InterPro" id="IPR003594">
    <property type="entry name" value="HATPase_dom"/>
</dbReference>
<dbReference type="InterPro" id="IPR036890">
    <property type="entry name" value="HATPase_C_sf"/>
</dbReference>
<dbReference type="InterPro" id="IPR003661">
    <property type="entry name" value="HisK_dim/P_dom"/>
</dbReference>
<comment type="subcellular location">
    <subcellularLocation>
        <location evidence="2">Cell membrane</location>
        <topology evidence="2">Multi-pass membrane protein</topology>
    </subcellularLocation>
</comment>
<dbReference type="PANTHER" id="PTHR45528">
    <property type="entry name" value="SENSOR HISTIDINE KINASE CPXA"/>
    <property type="match status" value="1"/>
</dbReference>
<evidence type="ECO:0000256" key="12">
    <source>
        <dbReference type="ARBA" id="ARBA00023012"/>
    </source>
</evidence>
<evidence type="ECO:0000256" key="4">
    <source>
        <dbReference type="ARBA" id="ARBA00022475"/>
    </source>
</evidence>
<dbReference type="InterPro" id="IPR004358">
    <property type="entry name" value="Sig_transdc_His_kin-like_C"/>
</dbReference>
<dbReference type="PROSITE" id="PS50885">
    <property type="entry name" value="HAMP"/>
    <property type="match status" value="1"/>
</dbReference>
<protein>
    <recommendedName>
        <fullName evidence="3">histidine kinase</fullName>
        <ecNumber evidence="3">2.7.13.3</ecNumber>
    </recommendedName>
</protein>
<dbReference type="PROSITE" id="PS50109">
    <property type="entry name" value="HIS_KIN"/>
    <property type="match status" value="1"/>
</dbReference>
<feature type="compositionally biased region" description="Basic and acidic residues" evidence="14">
    <location>
        <begin position="159"/>
        <end position="172"/>
    </location>
</feature>
<evidence type="ECO:0000256" key="2">
    <source>
        <dbReference type="ARBA" id="ARBA00004651"/>
    </source>
</evidence>
<dbReference type="PANTHER" id="PTHR45528:SF1">
    <property type="entry name" value="SENSOR HISTIDINE KINASE CPXA"/>
    <property type="match status" value="1"/>
</dbReference>
<sequence length="543" mass="62451">MKHEKISIKWRIFIFLLIFIIILLVILWLLQVCYLDSFYKYVRTKTAENVREEVIAVWNSSDEESVKEEQFNLLAAGNNLAIYIVDTNGQVVYNAEYVENSRLNQMPKQELDNYYQLAKDNGGCAKIVFRGNRNPMFQDQNMPQGGEDVLSTEAAFFQKPDDQDTPPEKKEFPQNVENPASPKNGNTPPKEEVPLLMQSHQMERAENVIYVTILNDGETEHIFFLNSMLTPVNATIYTLKIELIFISIVMLILSILLALIISRQISKSMIRVNDSARELAKGKYDVVFEGKDYKEIAELSDTLNYMAKELERTEQFRRELIANVSHDLRTPLTMITAYSEAMRDLPGENTPENIQVVIDEAMHLTNLVNDMLDLSKLQAGVLVNNSECYNLTEGIRLVLKRYNKLMEQDHYRIRFIYDRDAWVTADAFKMEQVLYNLINNAIHYTGEDKTVVVCQILKDEKVRIEIKDSGAGIAKEELPHIWERYYKIDKDHKRAVAGSGLGLSIVKHILELHQAAYGAESEIGHGSTFWFELKEEDPENEGS</sequence>
<keyword evidence="4" id="KW-1003">Cell membrane</keyword>
<evidence type="ECO:0000256" key="8">
    <source>
        <dbReference type="ARBA" id="ARBA00022741"/>
    </source>
</evidence>
<feature type="transmembrane region" description="Helical" evidence="15">
    <location>
        <begin position="12"/>
        <end position="30"/>
    </location>
</feature>
<dbReference type="Pfam" id="PF02518">
    <property type="entry name" value="HATPase_c"/>
    <property type="match status" value="1"/>
</dbReference>
<accession>A0A923LP39</accession>
<evidence type="ECO:0000256" key="13">
    <source>
        <dbReference type="ARBA" id="ARBA00023136"/>
    </source>
</evidence>
<dbReference type="Pfam" id="PF00512">
    <property type="entry name" value="HisKA"/>
    <property type="match status" value="1"/>
</dbReference>
<keyword evidence="13 15" id="KW-0472">Membrane</keyword>
<feature type="domain" description="HAMP" evidence="17">
    <location>
        <begin position="263"/>
        <end position="315"/>
    </location>
</feature>
<dbReference type="GO" id="GO:0000155">
    <property type="term" value="F:phosphorelay sensor kinase activity"/>
    <property type="evidence" value="ECO:0007669"/>
    <property type="project" value="InterPro"/>
</dbReference>
<dbReference type="EC" id="2.7.13.3" evidence="3"/>
<reference evidence="18" key="1">
    <citation type="submission" date="2020-08" db="EMBL/GenBank/DDBJ databases">
        <title>Genome public.</title>
        <authorList>
            <person name="Liu C."/>
            <person name="Sun Q."/>
        </authorList>
    </citation>
    <scope>NUCLEOTIDE SEQUENCE</scope>
    <source>
        <strain evidence="18">BX1005</strain>
    </source>
</reference>
<keyword evidence="10" id="KW-0067">ATP-binding</keyword>
<dbReference type="CDD" id="cd06225">
    <property type="entry name" value="HAMP"/>
    <property type="match status" value="1"/>
</dbReference>
<evidence type="ECO:0000256" key="11">
    <source>
        <dbReference type="ARBA" id="ARBA00022989"/>
    </source>
</evidence>
<name>A0A923LP39_9FIRM</name>